<dbReference type="PROSITE" id="PS51257">
    <property type="entry name" value="PROKAR_LIPOPROTEIN"/>
    <property type="match status" value="1"/>
</dbReference>
<name>A0A1N6DTG2_9FLAO</name>
<keyword evidence="2" id="KW-1185">Reference proteome</keyword>
<evidence type="ECO:0008006" key="3">
    <source>
        <dbReference type="Google" id="ProtNLM"/>
    </source>
</evidence>
<dbReference type="AlphaFoldDB" id="A0A1N6DTG2"/>
<dbReference type="RefSeq" id="WP_074232923.1">
    <property type="nucleotide sequence ID" value="NZ_FSRK01000001.1"/>
</dbReference>
<evidence type="ECO:0000313" key="2">
    <source>
        <dbReference type="Proteomes" id="UP000185207"/>
    </source>
</evidence>
<sequence>MKQLISKNLKVNSLKYLALIPLFLIACKKEPEIKEQKVDTVTTIEKPVDSLSTILKTEKESNQNIVTVDASKMPIRLNLEIKNPDDQLILKLENLNQPKIKGYLKTEKPMNLRFNQIRMPDNTFDGPFGPTIEYDTKQKGEYWLILAKSNMAEGTPVGKFFVKIE</sequence>
<dbReference type="EMBL" id="FSRK01000001">
    <property type="protein sequence ID" value="SIN74082.1"/>
    <property type="molecule type" value="Genomic_DNA"/>
</dbReference>
<dbReference type="Proteomes" id="UP000185207">
    <property type="component" value="Unassembled WGS sequence"/>
</dbReference>
<dbReference type="STRING" id="1416779.SAMN05444409_0036"/>
<protein>
    <recommendedName>
        <fullName evidence="3">Lipoprotein</fullName>
    </recommendedName>
</protein>
<proteinExistence type="predicted"/>
<gene>
    <name evidence="1" type="ORF">SAMN05444409_0036</name>
</gene>
<reference evidence="2" key="1">
    <citation type="submission" date="2016-11" db="EMBL/GenBank/DDBJ databases">
        <authorList>
            <person name="Varghese N."/>
            <person name="Submissions S."/>
        </authorList>
    </citation>
    <scope>NUCLEOTIDE SEQUENCE [LARGE SCALE GENOMIC DNA]</scope>
    <source>
        <strain evidence="2">DSM 27623</strain>
    </source>
</reference>
<accession>A0A1N6DTG2</accession>
<organism evidence="1 2">
    <name type="scientific">Epilithonimonas zeae</name>
    <dbReference type="NCBI Taxonomy" id="1416779"/>
    <lineage>
        <taxon>Bacteria</taxon>
        <taxon>Pseudomonadati</taxon>
        <taxon>Bacteroidota</taxon>
        <taxon>Flavobacteriia</taxon>
        <taxon>Flavobacteriales</taxon>
        <taxon>Weeksellaceae</taxon>
        <taxon>Chryseobacterium group</taxon>
        <taxon>Epilithonimonas</taxon>
    </lineage>
</organism>
<dbReference type="OrthoDB" id="1255149at2"/>
<evidence type="ECO:0000313" key="1">
    <source>
        <dbReference type="EMBL" id="SIN74082.1"/>
    </source>
</evidence>